<dbReference type="Proteomes" id="UP000640489">
    <property type="component" value="Unassembled WGS sequence"/>
</dbReference>
<feature type="transmembrane region" description="Helical" evidence="1">
    <location>
        <begin position="98"/>
        <end position="119"/>
    </location>
</feature>
<feature type="transmembrane region" description="Helical" evidence="1">
    <location>
        <begin position="125"/>
        <end position="146"/>
    </location>
</feature>
<evidence type="ECO:0000313" key="2">
    <source>
        <dbReference type="EMBL" id="MBF4763799.1"/>
    </source>
</evidence>
<dbReference type="EMBL" id="JADKPN010000006">
    <property type="protein sequence ID" value="MBF4763799.1"/>
    <property type="molecule type" value="Genomic_DNA"/>
</dbReference>
<comment type="caution">
    <text evidence="2">The sequence shown here is derived from an EMBL/GenBank/DDBJ whole genome shotgun (WGS) entry which is preliminary data.</text>
</comment>
<keyword evidence="1" id="KW-0812">Transmembrane</keyword>
<organism evidence="2 3">
    <name type="scientific">Nocardioides islandensis</name>
    <dbReference type="NCBI Taxonomy" id="433663"/>
    <lineage>
        <taxon>Bacteria</taxon>
        <taxon>Bacillati</taxon>
        <taxon>Actinomycetota</taxon>
        <taxon>Actinomycetes</taxon>
        <taxon>Propionibacteriales</taxon>
        <taxon>Nocardioidaceae</taxon>
        <taxon>Nocardioides</taxon>
    </lineage>
</organism>
<evidence type="ECO:0000313" key="3">
    <source>
        <dbReference type="Proteomes" id="UP000640489"/>
    </source>
</evidence>
<reference evidence="2" key="1">
    <citation type="submission" date="2020-11" db="EMBL/GenBank/DDBJ databases">
        <title>Nocardioides sp. nov., isolated from Soil of Cynanchum wilfordii Hemsley rhizosphere.</title>
        <authorList>
            <person name="Lee J.-S."/>
            <person name="Suh M.K."/>
            <person name="Kim J.-S."/>
        </authorList>
    </citation>
    <scope>NUCLEOTIDE SEQUENCE</scope>
    <source>
        <strain evidence="2">KCTC 19275</strain>
    </source>
</reference>
<keyword evidence="1" id="KW-1133">Transmembrane helix</keyword>
<gene>
    <name evidence="2" type="ORF">ISU07_11745</name>
</gene>
<dbReference type="RefSeq" id="WP_194706990.1">
    <property type="nucleotide sequence ID" value="NZ_JADKPN010000006.1"/>
</dbReference>
<evidence type="ECO:0000256" key="1">
    <source>
        <dbReference type="SAM" id="Phobius"/>
    </source>
</evidence>
<feature type="transmembrane region" description="Helical" evidence="1">
    <location>
        <begin position="69"/>
        <end position="91"/>
    </location>
</feature>
<dbReference type="AlphaFoldDB" id="A0A930YIA3"/>
<proteinExistence type="predicted"/>
<keyword evidence="1" id="KW-0472">Membrane</keyword>
<accession>A0A930YIA3</accession>
<protein>
    <submittedName>
        <fullName evidence="2">Uncharacterized protein</fullName>
    </submittedName>
</protein>
<sequence>MGRQWPSSMVNAQRALGALVALMALGTVMTVLLEDSLIRAWAERSPAAREILEEGGIDGLRASSISLPAFVPVVVVMFVVLLCLLGVLRVFFREGYQWARLALAGVAVLIGLGSGLIAFREDPPAVFVVLCVLALLVDVVFLVLLFHRDTNDFVRGAWLVHHDEAAPSDTAA</sequence>
<name>A0A930YIA3_9ACTN</name>
<keyword evidence="3" id="KW-1185">Reference proteome</keyword>